<evidence type="ECO:0000313" key="2">
    <source>
        <dbReference type="Proteomes" id="UP000198806"/>
    </source>
</evidence>
<dbReference type="STRING" id="1527.SAMN04489757_103105"/>
<name>A0A1I5CJU5_9FIRM</name>
<protein>
    <submittedName>
        <fullName evidence="1">Uncharacterized protein</fullName>
    </submittedName>
</protein>
<reference evidence="1 2" key="1">
    <citation type="submission" date="2016-10" db="EMBL/GenBank/DDBJ databases">
        <authorList>
            <person name="de Groot N.N."/>
        </authorList>
    </citation>
    <scope>NUCLEOTIDE SEQUENCE [LARGE SCALE GENOMIC DNA]</scope>
    <source>
        <strain evidence="1 2">DSM 1283</strain>
    </source>
</reference>
<dbReference type="AlphaFoldDB" id="A0A1I5CJU5"/>
<accession>A0A1I5CJU5</accession>
<dbReference type="EMBL" id="FOWD01000003">
    <property type="protein sequence ID" value="SFN87183.1"/>
    <property type="molecule type" value="Genomic_DNA"/>
</dbReference>
<evidence type="ECO:0000313" key="1">
    <source>
        <dbReference type="EMBL" id="SFN87183.1"/>
    </source>
</evidence>
<dbReference type="Proteomes" id="UP000198806">
    <property type="component" value="Unassembled WGS sequence"/>
</dbReference>
<keyword evidence="2" id="KW-1185">Reference proteome</keyword>
<dbReference type="RefSeq" id="WP_091684224.1">
    <property type="nucleotide sequence ID" value="NZ_BAABFM010000006.1"/>
</dbReference>
<dbReference type="InterPro" id="IPR043740">
    <property type="entry name" value="DUF5685"/>
</dbReference>
<proteinExistence type="predicted"/>
<dbReference type="Pfam" id="PF18937">
    <property type="entry name" value="DUF5685"/>
    <property type="match status" value="1"/>
</dbReference>
<dbReference type="OrthoDB" id="1722540at2"/>
<gene>
    <name evidence="1" type="ORF">SAMN04489757_103105</name>
</gene>
<organism evidence="1 2">
    <name type="scientific">Anaerocolumna aminovalerica</name>
    <dbReference type="NCBI Taxonomy" id="1527"/>
    <lineage>
        <taxon>Bacteria</taxon>
        <taxon>Bacillati</taxon>
        <taxon>Bacillota</taxon>
        <taxon>Clostridia</taxon>
        <taxon>Lachnospirales</taxon>
        <taxon>Lachnospiraceae</taxon>
        <taxon>Anaerocolumna</taxon>
    </lineage>
</organism>
<sequence length="278" mass="32805">MFGYVNIYKPELKMKDFYKYKAYYCGLCKTLKDKYGSFGQMTLTYDMTFLIILLTSLYESNTEHEIHRCIVHPVKKHDTLCNEITDYAADMNIVLSYYHLLDNWQDDRSIAGFTGTKLLNKKFKMICNKYPRQCQAISNSLNLLKECEQNNDQNIDLVSRCFGELMSELFVYKQDMWEPTLKKFGFFLGKYIYVIDAYEDLEEDIKKGRYNPLKSAFQKDTYETECKNILNIMIAECTGEFEKLPCLLDGDILRNILYEGVWTKFNSIQKKKSEVIQK</sequence>